<evidence type="ECO:0000313" key="1">
    <source>
        <dbReference type="EMBL" id="OQR88841.1"/>
    </source>
</evidence>
<comment type="caution">
    <text evidence="1">The sequence shown here is derived from an EMBL/GenBank/DDBJ whole genome shotgun (WGS) entry which is preliminary data.</text>
</comment>
<dbReference type="Proteomes" id="UP000243579">
    <property type="component" value="Unassembled WGS sequence"/>
</dbReference>
<evidence type="ECO:0000313" key="2">
    <source>
        <dbReference type="Proteomes" id="UP000243579"/>
    </source>
</evidence>
<proteinExistence type="predicted"/>
<dbReference type="AlphaFoldDB" id="A0A1V9YT78"/>
<sequence>MQVGRSARLVRVGDRSAARICGSVDGGRVVAACVSACLVHCIVEGRVHTIIKSPGKIAAIDITKDTVWVAATSGHVWSVPAPAGSHRGSPLVVTLLRASTSRDTLDLTEDAPLIRKHERSSGTSYLSTYCLPGIQSLVALGGKRFIATSNLYPTTIFGGERPVELEVLEGDQSTCVSALAPSALAPWLLGRIRAPAAANLVVLQGDADGAVRFAVLDATDAPLHSGVLVEFSHGEVRAVVPLARDGLVIIHTNGVQSLITKEQTFTATYKPIDGAVYMPGANTLVVDSKGAVDAQSVDSTGFGPSISLPLPPDVVSVASGGDRRVYILLATGQLLSVTLPEDITSIAPMHPGFANVGMYRQAGTDRSIKTQLAAIRTATDAKASLLVTSRALDATLSHLGAAFEFLQRTQARGAASRLVPGVEDGIGINSLLSCHVARRQQLETSRELAAPVHALRITVAPCDGEPVPTLDQWVLHTTVMRPVHGADVLEHSVPCPSALGNGWSVHLPVASPLAACPVWRVAIRLVYLHEGHRPLVIPLRTTDVHLLESGAWWPDVPRHAPLSAGMLKQLYVSHPGAPLVASSPWAPAADLVPRLGNGAPLTLPTTPSLWTLRVLRVAAPQASHAASAALAALDFGAPTVLDATRAVVGLQLGSGNVVVLSAELADEDVVLTIGVSDPTDLSFARASVLSRLPAWTSPKSDKALVVHGCYEALLSIETKWRSSHDQFATLYTSHQLCAAEARHLLSAVLALEAAICDLHWKVRKLIH</sequence>
<protein>
    <submittedName>
        <fullName evidence="1">Uncharacterized protein</fullName>
    </submittedName>
</protein>
<gene>
    <name evidence="1" type="ORF">ACHHYP_06603</name>
</gene>
<keyword evidence="2" id="KW-1185">Reference proteome</keyword>
<dbReference type="EMBL" id="JNBR01001058">
    <property type="protein sequence ID" value="OQR88841.1"/>
    <property type="molecule type" value="Genomic_DNA"/>
</dbReference>
<dbReference type="OrthoDB" id="124272at2759"/>
<accession>A0A1V9YT78</accession>
<name>A0A1V9YT78_ACHHY</name>
<organism evidence="1 2">
    <name type="scientific">Achlya hypogyna</name>
    <name type="common">Oomycete</name>
    <name type="synonym">Protoachlya hypogyna</name>
    <dbReference type="NCBI Taxonomy" id="1202772"/>
    <lineage>
        <taxon>Eukaryota</taxon>
        <taxon>Sar</taxon>
        <taxon>Stramenopiles</taxon>
        <taxon>Oomycota</taxon>
        <taxon>Saprolegniomycetes</taxon>
        <taxon>Saprolegniales</taxon>
        <taxon>Achlyaceae</taxon>
        <taxon>Achlya</taxon>
    </lineage>
</organism>
<reference evidence="1 2" key="1">
    <citation type="journal article" date="2014" name="Genome Biol. Evol.">
        <title>The secreted proteins of Achlya hypogyna and Thraustotheca clavata identify the ancestral oomycete secretome and reveal gene acquisitions by horizontal gene transfer.</title>
        <authorList>
            <person name="Misner I."/>
            <person name="Blouin N."/>
            <person name="Leonard G."/>
            <person name="Richards T.A."/>
            <person name="Lane C.E."/>
        </authorList>
    </citation>
    <scope>NUCLEOTIDE SEQUENCE [LARGE SCALE GENOMIC DNA]</scope>
    <source>
        <strain evidence="1 2">ATCC 48635</strain>
    </source>
</reference>